<keyword evidence="1" id="KW-1133">Transmembrane helix</keyword>
<evidence type="ECO:0000313" key="2">
    <source>
        <dbReference type="EMBL" id="TDN48198.1"/>
    </source>
</evidence>
<dbReference type="OrthoDB" id="9760788at2"/>
<sequence length="503" mass="56335">MIEHRPFRLWPRLRRWLYLVHRCLGVGGCLLFVLWFLTGLVMMYVRFPALSEAERLAGLPPLQLEGALLGPDEAWRAAGLAAFPLARLRLEMLATVDGGAEPVWRTADGGRPVTLSARDGRAIPVVDAARATAIARRFAGGTEVRYLETRERDQWTLPNANAFEALRPLHRFAVADGAGTELYVSAVNGEVVRDTNRHERGWTWLGTIPHYYTFAVLREQHTVWRQTVLWTAGLGMVAALTGITIGLLRLRLRRRYRNGAVTPHHGWMAWHHLAGLAGGLFVFTWVASGWVSMTPGGWLARKPPPPAALQAYAGERGEFPWSAEWLRRLQVEEGGGLREIEAWWFDGQPMLLLADGAGRRRSLLAGDGAAPMLGEAAIAAAARRLLPGAAIKRLQLLAEEDRYWYGRRQPVVLPVWRVEMDDAAATWLHIDPANGRLLASSDSDARLRRWLFNAAHSFDFPWLLDRRPAWDGLMWLLSALGLVVSASGVVAGWRRLRRRAARR</sequence>
<evidence type="ECO:0000256" key="1">
    <source>
        <dbReference type="SAM" id="Phobius"/>
    </source>
</evidence>
<keyword evidence="1" id="KW-0812">Transmembrane</keyword>
<dbReference type="AlphaFoldDB" id="A0A4R6DV72"/>
<dbReference type="PANTHER" id="PTHR34219">
    <property type="entry name" value="IRON-REGULATED INNER MEMBRANE PROTEIN-RELATED"/>
    <property type="match status" value="1"/>
</dbReference>
<feature type="transmembrane region" description="Helical" evidence="1">
    <location>
        <begin position="269"/>
        <end position="291"/>
    </location>
</feature>
<proteinExistence type="predicted"/>
<dbReference type="Proteomes" id="UP000295129">
    <property type="component" value="Unassembled WGS sequence"/>
</dbReference>
<feature type="transmembrane region" description="Helical" evidence="1">
    <location>
        <begin position="228"/>
        <end position="248"/>
    </location>
</feature>
<dbReference type="InterPro" id="IPR005625">
    <property type="entry name" value="PepSY-ass_TM"/>
</dbReference>
<comment type="caution">
    <text evidence="2">The sequence shown here is derived from an EMBL/GenBank/DDBJ whole genome shotgun (WGS) entry which is preliminary data.</text>
</comment>
<organism evidence="2 3">
    <name type="scientific">Azoarcus indigens</name>
    <dbReference type="NCBI Taxonomy" id="29545"/>
    <lineage>
        <taxon>Bacteria</taxon>
        <taxon>Pseudomonadati</taxon>
        <taxon>Pseudomonadota</taxon>
        <taxon>Betaproteobacteria</taxon>
        <taxon>Rhodocyclales</taxon>
        <taxon>Zoogloeaceae</taxon>
        <taxon>Azoarcus</taxon>
    </lineage>
</organism>
<dbReference type="PANTHER" id="PTHR34219:SF6">
    <property type="entry name" value="BLR3280 PROTEIN"/>
    <property type="match status" value="1"/>
</dbReference>
<gene>
    <name evidence="2" type="ORF">C7389_116103</name>
</gene>
<reference evidence="2 3" key="1">
    <citation type="submission" date="2019-03" db="EMBL/GenBank/DDBJ databases">
        <title>Genomic Encyclopedia of Type Strains, Phase IV (KMG-IV): sequencing the most valuable type-strain genomes for metagenomic binning, comparative biology and taxonomic classification.</title>
        <authorList>
            <person name="Goeker M."/>
        </authorList>
    </citation>
    <scope>NUCLEOTIDE SEQUENCE [LARGE SCALE GENOMIC DNA]</scope>
    <source>
        <strain evidence="2 3">DSM 12121</strain>
    </source>
</reference>
<dbReference type="EMBL" id="SNVV01000016">
    <property type="protein sequence ID" value="TDN48198.1"/>
    <property type="molecule type" value="Genomic_DNA"/>
</dbReference>
<feature type="transmembrane region" description="Helical" evidence="1">
    <location>
        <begin position="472"/>
        <end position="493"/>
    </location>
</feature>
<keyword evidence="3" id="KW-1185">Reference proteome</keyword>
<evidence type="ECO:0000313" key="3">
    <source>
        <dbReference type="Proteomes" id="UP000295129"/>
    </source>
</evidence>
<accession>A0A4R6DV72</accession>
<dbReference type="RefSeq" id="WP_133593783.1">
    <property type="nucleotide sequence ID" value="NZ_SNVV01000016.1"/>
</dbReference>
<name>A0A4R6DV72_9RHOO</name>
<evidence type="ECO:0008006" key="4">
    <source>
        <dbReference type="Google" id="ProtNLM"/>
    </source>
</evidence>
<keyword evidence="1" id="KW-0472">Membrane</keyword>
<protein>
    <recommendedName>
        <fullName evidence="4">PepSY-associated transmembrane protein</fullName>
    </recommendedName>
</protein>
<feature type="transmembrane region" description="Helical" evidence="1">
    <location>
        <begin position="20"/>
        <end position="45"/>
    </location>
</feature>